<evidence type="ECO:0000256" key="2">
    <source>
        <dbReference type="ARBA" id="ARBA00022598"/>
    </source>
</evidence>
<dbReference type="Gene3D" id="3.40.50.620">
    <property type="entry name" value="HUPs"/>
    <property type="match status" value="1"/>
</dbReference>
<dbReference type="InterPro" id="IPR033911">
    <property type="entry name" value="MetRS_core"/>
</dbReference>
<dbReference type="NCBIfam" id="TIGR00398">
    <property type="entry name" value="metG"/>
    <property type="match status" value="1"/>
</dbReference>
<dbReference type="InterPro" id="IPR009080">
    <property type="entry name" value="tRNAsynth_Ia_anticodon-bd"/>
</dbReference>
<dbReference type="PANTHER" id="PTHR43326">
    <property type="entry name" value="METHIONYL-TRNA SYNTHETASE"/>
    <property type="match status" value="1"/>
</dbReference>
<dbReference type="InterPro" id="IPR041872">
    <property type="entry name" value="Anticodon_Met"/>
</dbReference>
<dbReference type="GO" id="GO:0006431">
    <property type="term" value="P:methionyl-tRNA aminoacylation"/>
    <property type="evidence" value="ECO:0007669"/>
    <property type="project" value="UniProtKB-UniRule"/>
</dbReference>
<keyword evidence="7" id="KW-0963">Cytoplasm</keyword>
<evidence type="ECO:0000256" key="7">
    <source>
        <dbReference type="HAMAP-Rule" id="MF_01228"/>
    </source>
</evidence>
<comment type="similarity">
    <text evidence="8">Belongs to the class-I aminoacyl-tRNA synthetase family.</text>
</comment>
<dbReference type="EMBL" id="CP063767">
    <property type="protein sequence ID" value="QOY61534.1"/>
    <property type="molecule type" value="Genomic_DNA"/>
</dbReference>
<feature type="binding site" evidence="7">
    <location>
        <position position="139"/>
    </location>
    <ligand>
        <name>Zn(2+)</name>
        <dbReference type="ChEBI" id="CHEBI:29105"/>
    </ligand>
</feature>
<feature type="short sequence motif" description="'KMSKS' region" evidence="7">
    <location>
        <begin position="327"/>
        <end position="331"/>
    </location>
</feature>
<dbReference type="CDD" id="cd07957">
    <property type="entry name" value="Anticodon_Ia_Met"/>
    <property type="match status" value="1"/>
</dbReference>
<dbReference type="Gene3D" id="2.170.220.10">
    <property type="match status" value="1"/>
</dbReference>
<dbReference type="AlphaFoldDB" id="A0A7S7RVP9"/>
<reference evidence="11 12" key="1">
    <citation type="submission" date="2020-10" db="EMBL/GenBank/DDBJ databases">
        <title>Olsenella immobilis sp.nov., isolated from the mud in a fermentation cellar used for the production of Chinese strong-flavoured liquor.</title>
        <authorList>
            <person name="Lu L."/>
        </authorList>
    </citation>
    <scope>NUCLEOTIDE SEQUENCE [LARGE SCALE GENOMIC DNA]</scope>
    <source>
        <strain evidence="11 12">LZLJ-2</strain>
    </source>
</reference>
<comment type="function">
    <text evidence="1 7">Is required not only for elongation of protein synthesis but also for the initiation of all mRNA translation through initiator tRNA(fMet) aminoacylation.</text>
</comment>
<evidence type="ECO:0000256" key="4">
    <source>
        <dbReference type="ARBA" id="ARBA00022840"/>
    </source>
</evidence>
<evidence type="ECO:0000256" key="6">
    <source>
        <dbReference type="ARBA" id="ARBA00023146"/>
    </source>
</evidence>
<dbReference type="GO" id="GO:0005737">
    <property type="term" value="C:cytoplasm"/>
    <property type="evidence" value="ECO:0007669"/>
    <property type="project" value="UniProtKB-SubCell"/>
</dbReference>
<dbReference type="InterPro" id="IPR014729">
    <property type="entry name" value="Rossmann-like_a/b/a_fold"/>
</dbReference>
<name>A0A7S7RVP9_9ACTN</name>
<evidence type="ECO:0000256" key="3">
    <source>
        <dbReference type="ARBA" id="ARBA00022741"/>
    </source>
</evidence>
<dbReference type="HAMAP" id="MF_01228">
    <property type="entry name" value="Met_tRNA_synth_type2"/>
    <property type="match status" value="1"/>
</dbReference>
<comment type="subunit">
    <text evidence="7">Monomer.</text>
</comment>
<dbReference type="FunFam" id="2.170.220.10:FF:000002">
    <property type="entry name" value="Methionine--tRNA ligase"/>
    <property type="match status" value="1"/>
</dbReference>
<dbReference type="PRINTS" id="PR01041">
    <property type="entry name" value="TRNASYNTHMET"/>
</dbReference>
<sequence length="545" mass="61381">MPSVRHEESPVAEKPSYFITTPIYYVNAAPHLGTAYCTILTDVQARFRRAMGYDVKFLTGMDEHGQKVAEAAEEHEMSPQQWCDTQVPLFKDLWGRLEISNDDFIRTTEPRQRHAVQYLWERMRESGYLYKGSYDGWYCVPEETYFTETQVEKADKGRERPGAHLCPDCGRPLERVREESWFFKLSAFQDRLLALYDEHPDFVQPDFRMNEVRSFVAGGLQDLSVSRTTFDWGIPVPFDEGHVTYVWFDALLNYMTAVGYGADDEAARAEFARRWPAQCHVVGKDIIRFHCVIWPAMLMAIGADLPDHVFAHGFLTVKNSETGYAEKMSKSRGNAIAPAEVIDLLGVEGYRYYFMCDVSHGEDSAISFERMEQVYNADLANSWGNLVSRALNMSAKYFDGKTPTLADGWEWRPGVLHDLAQGICERYAARMEKMDYVGAKDVVMELVHAANHFIEDSAPWAVAKDPARAGELTDIISSLLESIRICAHLLAPFMPTSSAEVLARMSLSNEAEVDDLAAACAWGGLAGGVAVTKGDALFPRLDSGR</sequence>
<comment type="catalytic activity">
    <reaction evidence="7">
        <text>tRNA(Met) + L-methionine + ATP = L-methionyl-tRNA(Met) + AMP + diphosphate</text>
        <dbReference type="Rhea" id="RHEA:13481"/>
        <dbReference type="Rhea" id="RHEA-COMP:9667"/>
        <dbReference type="Rhea" id="RHEA-COMP:9698"/>
        <dbReference type="ChEBI" id="CHEBI:30616"/>
        <dbReference type="ChEBI" id="CHEBI:33019"/>
        <dbReference type="ChEBI" id="CHEBI:57844"/>
        <dbReference type="ChEBI" id="CHEBI:78442"/>
        <dbReference type="ChEBI" id="CHEBI:78530"/>
        <dbReference type="ChEBI" id="CHEBI:456215"/>
        <dbReference type="EC" id="6.1.1.10"/>
    </reaction>
</comment>
<dbReference type="NCBIfam" id="NF008900">
    <property type="entry name" value="PRK12267.1"/>
    <property type="match status" value="1"/>
</dbReference>
<dbReference type="Proteomes" id="UP000593735">
    <property type="component" value="Chromosome"/>
</dbReference>
<evidence type="ECO:0000256" key="1">
    <source>
        <dbReference type="ARBA" id="ARBA00003314"/>
    </source>
</evidence>
<dbReference type="CDD" id="cd00814">
    <property type="entry name" value="MetRS_core"/>
    <property type="match status" value="1"/>
</dbReference>
<feature type="binding site" evidence="7">
    <location>
        <position position="169"/>
    </location>
    <ligand>
        <name>Zn(2+)</name>
        <dbReference type="ChEBI" id="CHEBI:29105"/>
    </ligand>
</feature>
<evidence type="ECO:0000256" key="8">
    <source>
        <dbReference type="RuleBase" id="RU363039"/>
    </source>
</evidence>
<dbReference type="SUPFAM" id="SSF52374">
    <property type="entry name" value="Nucleotidylyl transferase"/>
    <property type="match status" value="1"/>
</dbReference>
<feature type="domain" description="Methionyl/Leucyl tRNA synthetase" evidence="9">
    <location>
        <begin position="17"/>
        <end position="390"/>
    </location>
</feature>
<organism evidence="11 12">
    <name type="scientific">Thermophilibacter immobilis</name>
    <dbReference type="NCBI Taxonomy" id="2779519"/>
    <lineage>
        <taxon>Bacteria</taxon>
        <taxon>Bacillati</taxon>
        <taxon>Actinomycetota</taxon>
        <taxon>Coriobacteriia</taxon>
        <taxon>Coriobacteriales</taxon>
        <taxon>Atopobiaceae</taxon>
        <taxon>Thermophilibacter</taxon>
    </lineage>
</organism>
<dbReference type="GO" id="GO:0004825">
    <property type="term" value="F:methionine-tRNA ligase activity"/>
    <property type="evidence" value="ECO:0007669"/>
    <property type="project" value="UniProtKB-UniRule"/>
</dbReference>
<dbReference type="KEGG" id="tio:INP52_02440"/>
<dbReference type="InterPro" id="IPR023457">
    <property type="entry name" value="Met-tRNA_synth_2"/>
</dbReference>
<evidence type="ECO:0000313" key="11">
    <source>
        <dbReference type="EMBL" id="QOY61534.1"/>
    </source>
</evidence>
<feature type="domain" description="Methionyl-tRNA synthetase anticodon-binding" evidence="10">
    <location>
        <begin position="418"/>
        <end position="541"/>
    </location>
</feature>
<comment type="caution">
    <text evidence="7">Lacks conserved residue(s) required for the propagation of feature annotation.</text>
</comment>
<dbReference type="SUPFAM" id="SSF47323">
    <property type="entry name" value="Anticodon-binding domain of a subclass of class I aminoacyl-tRNA synthetases"/>
    <property type="match status" value="1"/>
</dbReference>
<dbReference type="InterPro" id="IPR014758">
    <property type="entry name" value="Met-tRNA_synth"/>
</dbReference>
<evidence type="ECO:0000313" key="12">
    <source>
        <dbReference type="Proteomes" id="UP000593735"/>
    </source>
</evidence>
<comment type="subcellular location">
    <subcellularLocation>
        <location evidence="7">Cytoplasm</location>
    </subcellularLocation>
</comment>
<keyword evidence="12" id="KW-1185">Reference proteome</keyword>
<evidence type="ECO:0000259" key="9">
    <source>
        <dbReference type="Pfam" id="PF09334"/>
    </source>
</evidence>
<evidence type="ECO:0000256" key="5">
    <source>
        <dbReference type="ARBA" id="ARBA00022917"/>
    </source>
</evidence>
<keyword evidence="6 7" id="KW-0030">Aminoacyl-tRNA synthetase</keyword>
<gene>
    <name evidence="7 11" type="primary">metG</name>
    <name evidence="11" type="ORF">INP52_02440</name>
</gene>
<dbReference type="Gene3D" id="1.10.730.10">
    <property type="entry name" value="Isoleucyl-tRNA Synthetase, Domain 1"/>
    <property type="match status" value="1"/>
</dbReference>
<protein>
    <recommendedName>
        <fullName evidence="7">Methionine--tRNA ligase</fullName>
        <ecNumber evidence="7">6.1.1.10</ecNumber>
    </recommendedName>
    <alternativeName>
        <fullName evidence="7">Methionyl-tRNA synthetase</fullName>
        <shortName evidence="7">MetRS</shortName>
    </alternativeName>
</protein>
<keyword evidence="2 7" id="KW-0436">Ligase</keyword>
<dbReference type="Pfam" id="PF09334">
    <property type="entry name" value="tRNA-synt_1g"/>
    <property type="match status" value="1"/>
</dbReference>
<evidence type="ECO:0000259" key="10">
    <source>
        <dbReference type="Pfam" id="PF19303"/>
    </source>
</evidence>
<feature type="binding site" evidence="7">
    <location>
        <position position="166"/>
    </location>
    <ligand>
        <name>Zn(2+)</name>
        <dbReference type="ChEBI" id="CHEBI:29105"/>
    </ligand>
</feature>
<dbReference type="GO" id="GO:0005524">
    <property type="term" value="F:ATP binding"/>
    <property type="evidence" value="ECO:0007669"/>
    <property type="project" value="UniProtKB-UniRule"/>
</dbReference>
<keyword evidence="5 7" id="KW-0648">Protein biosynthesis</keyword>
<dbReference type="InterPro" id="IPR015413">
    <property type="entry name" value="Methionyl/Leucyl_tRNA_Synth"/>
</dbReference>
<dbReference type="Pfam" id="PF19303">
    <property type="entry name" value="Anticodon_3"/>
    <property type="match status" value="1"/>
</dbReference>
<accession>A0A7S7RVP9</accession>
<keyword evidence="4 7" id="KW-0067">ATP-binding</keyword>
<keyword evidence="3 7" id="KW-0547">Nucleotide-binding</keyword>
<dbReference type="EC" id="6.1.1.10" evidence="7"/>
<dbReference type="PANTHER" id="PTHR43326:SF1">
    <property type="entry name" value="METHIONINE--TRNA LIGASE, MITOCHONDRIAL"/>
    <property type="match status" value="1"/>
</dbReference>
<proteinExistence type="inferred from homology"/>